<dbReference type="Proteomes" id="UP000466396">
    <property type="component" value="Chromosome"/>
</dbReference>
<reference evidence="1 2" key="1">
    <citation type="journal article" date="2019" name="Emerg. Microbes Infect.">
        <title>Comprehensive subspecies identification of 175 nontuberculous mycobacteria species based on 7547 genomic profiles.</title>
        <authorList>
            <person name="Matsumoto Y."/>
            <person name="Kinjo T."/>
            <person name="Motooka D."/>
            <person name="Nabeya D."/>
            <person name="Jung N."/>
            <person name="Uechi K."/>
            <person name="Horii T."/>
            <person name="Iida T."/>
            <person name="Fujita J."/>
            <person name="Nakamura S."/>
        </authorList>
    </citation>
    <scope>NUCLEOTIDE SEQUENCE [LARGE SCALE GENOMIC DNA]</scope>
    <source>
        <strain evidence="1 2">JCM 15657</strain>
    </source>
</reference>
<dbReference type="RefSeq" id="WP_085162321.1">
    <property type="nucleotide sequence ID" value="NZ_AP022581.1"/>
</dbReference>
<evidence type="ECO:0000313" key="1">
    <source>
        <dbReference type="EMBL" id="BBX98899.1"/>
    </source>
</evidence>
<evidence type="ECO:0000313" key="2">
    <source>
        <dbReference type="Proteomes" id="UP000466396"/>
    </source>
</evidence>
<dbReference type="Gene3D" id="6.10.140.190">
    <property type="match status" value="1"/>
</dbReference>
<dbReference type="AlphaFoldDB" id="A0A1X1XTV2"/>
<gene>
    <name evidence="1" type="ORF">MLAC_41930</name>
</gene>
<accession>A0A1X1XTV2</accession>
<keyword evidence="2" id="KW-1185">Reference proteome</keyword>
<name>A0A1X1XTV2_9MYCO</name>
<sequence>MPLRDAVLAAPVDGESSGYDLAKGFNAAVANDVRAEQECLAKAERVGPYLTLLRGISVEQANIRWAEQALTTIERRYPRRT</sequence>
<dbReference type="EMBL" id="AP022581">
    <property type="protein sequence ID" value="BBX98899.1"/>
    <property type="molecule type" value="Genomic_DNA"/>
</dbReference>
<dbReference type="STRING" id="169765.AWC15_06775"/>
<dbReference type="InterPro" id="IPR018309">
    <property type="entry name" value="Tscrpt_reg_PadR_C"/>
</dbReference>
<dbReference type="Pfam" id="PF10400">
    <property type="entry name" value="Vir_act_alpha_C"/>
    <property type="match status" value="1"/>
</dbReference>
<proteinExistence type="predicted"/>
<dbReference type="OrthoDB" id="3186544at2"/>
<organism evidence="1 2">
    <name type="scientific">Mycobacterium lacus</name>
    <dbReference type="NCBI Taxonomy" id="169765"/>
    <lineage>
        <taxon>Bacteria</taxon>
        <taxon>Bacillati</taxon>
        <taxon>Actinomycetota</taxon>
        <taxon>Actinomycetes</taxon>
        <taxon>Mycobacteriales</taxon>
        <taxon>Mycobacteriaceae</taxon>
        <taxon>Mycobacterium</taxon>
    </lineage>
</organism>
<protein>
    <submittedName>
        <fullName evidence="1">Uncharacterized protein</fullName>
    </submittedName>
</protein>
<dbReference type="KEGG" id="mlj:MLAC_41930"/>